<accession>A0AAP0FI37</accession>
<feature type="compositionally biased region" description="Polar residues" evidence="1">
    <location>
        <begin position="92"/>
        <end position="103"/>
    </location>
</feature>
<comment type="caution">
    <text evidence="3">The sequence shown here is derived from an EMBL/GenBank/DDBJ whole genome shotgun (WGS) entry which is preliminary data.</text>
</comment>
<feature type="compositionally biased region" description="Basic and acidic residues" evidence="1">
    <location>
        <begin position="163"/>
        <end position="175"/>
    </location>
</feature>
<evidence type="ECO:0000313" key="4">
    <source>
        <dbReference type="Proteomes" id="UP001420932"/>
    </source>
</evidence>
<proteinExistence type="predicted"/>
<reference evidence="3 4" key="1">
    <citation type="submission" date="2024-01" db="EMBL/GenBank/DDBJ databases">
        <title>Genome assemblies of Stephania.</title>
        <authorList>
            <person name="Yang L."/>
        </authorList>
    </citation>
    <scope>NUCLEOTIDE SEQUENCE [LARGE SCALE GENOMIC DNA]</scope>
    <source>
        <strain evidence="3">YNDBR</strain>
        <tissue evidence="3">Leaf</tissue>
    </source>
</reference>
<evidence type="ECO:0000256" key="2">
    <source>
        <dbReference type="SAM" id="SignalP"/>
    </source>
</evidence>
<evidence type="ECO:0000256" key="1">
    <source>
        <dbReference type="SAM" id="MobiDB-lite"/>
    </source>
</evidence>
<protein>
    <submittedName>
        <fullName evidence="3">Uncharacterized protein</fullName>
    </submittedName>
</protein>
<feature type="region of interest" description="Disordered" evidence="1">
    <location>
        <begin position="65"/>
        <end position="103"/>
    </location>
</feature>
<organism evidence="3 4">
    <name type="scientific">Stephania yunnanensis</name>
    <dbReference type="NCBI Taxonomy" id="152371"/>
    <lineage>
        <taxon>Eukaryota</taxon>
        <taxon>Viridiplantae</taxon>
        <taxon>Streptophyta</taxon>
        <taxon>Embryophyta</taxon>
        <taxon>Tracheophyta</taxon>
        <taxon>Spermatophyta</taxon>
        <taxon>Magnoliopsida</taxon>
        <taxon>Ranunculales</taxon>
        <taxon>Menispermaceae</taxon>
        <taxon>Menispermoideae</taxon>
        <taxon>Cissampelideae</taxon>
        <taxon>Stephania</taxon>
    </lineage>
</organism>
<feature type="region of interest" description="Disordered" evidence="1">
    <location>
        <begin position="151"/>
        <end position="176"/>
    </location>
</feature>
<gene>
    <name evidence="3" type="ORF">Syun_023804</name>
</gene>
<dbReference type="EMBL" id="JBBNAF010000010">
    <property type="protein sequence ID" value="KAK9107793.1"/>
    <property type="molecule type" value="Genomic_DNA"/>
</dbReference>
<keyword evidence="2" id="KW-0732">Signal</keyword>
<sequence length="336" mass="36327">MLSLIITSTALLSVHIDATVVHNQTSASPNNETYTMLDLDLVWPKHHEYLLLRDSYYRETFQSDAAKTRATASPESRSTKSELATKRRSASDRPSTTSTYQDYNNSCLYPGFPTATAVGSGGGGVIVDLGTTVTRLETAVRDRFRGVRGVAGGGRGGAVPHALRSESAEERERADVGLGFRGDIELSRTPSGDAAPIDANVADVEGADDSSGLSAHAKDEMATLFPGGPANLSLLLSFQHHVLVEIWRNKDSQSASTTVLNFRFGRLFRDTQRRKRSRPRANITAENAIAMVDAVIALLFGVEEEEEEIVTTMTTYSDGVTTSTAVGHGSKFREDV</sequence>
<dbReference type="AlphaFoldDB" id="A0AAP0FI37"/>
<feature type="compositionally biased region" description="Polar residues" evidence="1">
    <location>
        <begin position="65"/>
        <end position="76"/>
    </location>
</feature>
<evidence type="ECO:0000313" key="3">
    <source>
        <dbReference type="EMBL" id="KAK9107793.1"/>
    </source>
</evidence>
<feature type="compositionally biased region" description="Basic and acidic residues" evidence="1">
    <location>
        <begin position="77"/>
        <end position="91"/>
    </location>
</feature>
<name>A0AAP0FI37_9MAGN</name>
<feature type="chain" id="PRO_5042910323" evidence="2">
    <location>
        <begin position="19"/>
        <end position="336"/>
    </location>
</feature>
<keyword evidence="4" id="KW-1185">Reference proteome</keyword>
<feature type="signal peptide" evidence="2">
    <location>
        <begin position="1"/>
        <end position="18"/>
    </location>
</feature>
<dbReference type="Proteomes" id="UP001420932">
    <property type="component" value="Unassembled WGS sequence"/>
</dbReference>